<proteinExistence type="predicted"/>
<feature type="transmembrane region" description="Helical" evidence="2">
    <location>
        <begin position="116"/>
        <end position="139"/>
    </location>
</feature>
<keyword evidence="4" id="KW-1185">Reference proteome</keyword>
<keyword evidence="2" id="KW-0472">Membrane</keyword>
<sequence>MCYFRIAHRSDQWCYRQVFPQLPPPPSIPCGGDAMRFAGNCSRAPPPAAGDMFWTMSPSPSPTKSPSRGRVEDDPWKHDGNMAASWHSRAAPRCTSMCIRPRSSRHILRRLAKFSVVLRPHLFFFLLLACCLILSPVGVASNKASQRPHHRAKPMGQKLMIVATFCHKRLDGTVNFRMVKMRVPGRATNGPVPPSPASSESGARSIGTDSPMRATPRANRSLPRIPWGRDQGQRWDQCVEWEASPVDPCPNRHLPRLLSCADVEHMQTLDSSAERLALHTAPQAPKDCGSARGDAHTCRRVSRTTNARSLRRAPWTSVDRNLLDLASMRLCVSCEGTGQDETASGHQGHQSLLFDVLVTQLPNVPASPRTQE</sequence>
<comment type="caution">
    <text evidence="3">The sequence shown here is derived from an EMBL/GenBank/DDBJ whole genome shotgun (WGS) entry which is preliminary data.</text>
</comment>
<feature type="region of interest" description="Disordered" evidence="1">
    <location>
        <begin position="184"/>
        <end position="227"/>
    </location>
</feature>
<keyword evidence="2" id="KW-0812">Transmembrane</keyword>
<accession>A0AAE0J494</accession>
<reference evidence="3" key="1">
    <citation type="journal article" date="2023" name="Mol. Phylogenet. Evol.">
        <title>Genome-scale phylogeny and comparative genomics of the fungal order Sordariales.</title>
        <authorList>
            <person name="Hensen N."/>
            <person name="Bonometti L."/>
            <person name="Westerberg I."/>
            <person name="Brannstrom I.O."/>
            <person name="Guillou S."/>
            <person name="Cros-Aarteil S."/>
            <person name="Calhoun S."/>
            <person name="Haridas S."/>
            <person name="Kuo A."/>
            <person name="Mondo S."/>
            <person name="Pangilinan J."/>
            <person name="Riley R."/>
            <person name="LaButti K."/>
            <person name="Andreopoulos B."/>
            <person name="Lipzen A."/>
            <person name="Chen C."/>
            <person name="Yan M."/>
            <person name="Daum C."/>
            <person name="Ng V."/>
            <person name="Clum A."/>
            <person name="Steindorff A."/>
            <person name="Ohm R.A."/>
            <person name="Martin F."/>
            <person name="Silar P."/>
            <person name="Natvig D.O."/>
            <person name="Lalanne C."/>
            <person name="Gautier V."/>
            <person name="Ament-Velasquez S.L."/>
            <person name="Kruys A."/>
            <person name="Hutchinson M.I."/>
            <person name="Powell A.J."/>
            <person name="Barry K."/>
            <person name="Miller A.N."/>
            <person name="Grigoriev I.V."/>
            <person name="Debuchy R."/>
            <person name="Gladieux P."/>
            <person name="Hiltunen Thoren M."/>
            <person name="Johannesson H."/>
        </authorList>
    </citation>
    <scope>NUCLEOTIDE SEQUENCE</scope>
    <source>
        <strain evidence="3">SMH4131-1</strain>
    </source>
</reference>
<gene>
    <name evidence="3" type="ORF">B0T19DRAFT_34580</name>
</gene>
<feature type="region of interest" description="Disordered" evidence="1">
    <location>
        <begin position="54"/>
        <end position="74"/>
    </location>
</feature>
<evidence type="ECO:0000313" key="3">
    <source>
        <dbReference type="EMBL" id="KAK3336267.1"/>
    </source>
</evidence>
<organism evidence="3 4">
    <name type="scientific">Cercophora scortea</name>
    <dbReference type="NCBI Taxonomy" id="314031"/>
    <lineage>
        <taxon>Eukaryota</taxon>
        <taxon>Fungi</taxon>
        <taxon>Dikarya</taxon>
        <taxon>Ascomycota</taxon>
        <taxon>Pezizomycotina</taxon>
        <taxon>Sordariomycetes</taxon>
        <taxon>Sordariomycetidae</taxon>
        <taxon>Sordariales</taxon>
        <taxon>Lasiosphaeriaceae</taxon>
        <taxon>Cercophora</taxon>
    </lineage>
</organism>
<dbReference type="EMBL" id="JAUEPO010000001">
    <property type="protein sequence ID" value="KAK3336267.1"/>
    <property type="molecule type" value="Genomic_DNA"/>
</dbReference>
<keyword evidence="2" id="KW-1133">Transmembrane helix</keyword>
<evidence type="ECO:0000313" key="4">
    <source>
        <dbReference type="Proteomes" id="UP001286456"/>
    </source>
</evidence>
<dbReference type="AlphaFoldDB" id="A0AAE0J494"/>
<name>A0AAE0J494_9PEZI</name>
<evidence type="ECO:0000256" key="2">
    <source>
        <dbReference type="SAM" id="Phobius"/>
    </source>
</evidence>
<dbReference type="Proteomes" id="UP001286456">
    <property type="component" value="Unassembled WGS sequence"/>
</dbReference>
<protein>
    <submittedName>
        <fullName evidence="3">Uncharacterized protein</fullName>
    </submittedName>
</protein>
<evidence type="ECO:0000256" key="1">
    <source>
        <dbReference type="SAM" id="MobiDB-lite"/>
    </source>
</evidence>
<reference evidence="3" key="2">
    <citation type="submission" date="2023-06" db="EMBL/GenBank/DDBJ databases">
        <authorList>
            <consortium name="Lawrence Berkeley National Laboratory"/>
            <person name="Haridas S."/>
            <person name="Hensen N."/>
            <person name="Bonometti L."/>
            <person name="Westerberg I."/>
            <person name="Brannstrom I.O."/>
            <person name="Guillou S."/>
            <person name="Cros-Aarteil S."/>
            <person name="Calhoun S."/>
            <person name="Kuo A."/>
            <person name="Mondo S."/>
            <person name="Pangilinan J."/>
            <person name="Riley R."/>
            <person name="Labutti K."/>
            <person name="Andreopoulos B."/>
            <person name="Lipzen A."/>
            <person name="Chen C."/>
            <person name="Yanf M."/>
            <person name="Daum C."/>
            <person name="Ng V."/>
            <person name="Clum A."/>
            <person name="Steindorff A."/>
            <person name="Ohm R."/>
            <person name="Martin F."/>
            <person name="Silar P."/>
            <person name="Natvig D."/>
            <person name="Lalanne C."/>
            <person name="Gautier V."/>
            <person name="Ament-Velasquez S.L."/>
            <person name="Kruys A."/>
            <person name="Hutchinson M.I."/>
            <person name="Powell A.J."/>
            <person name="Barry K."/>
            <person name="Miller A.N."/>
            <person name="Grigoriev I.V."/>
            <person name="Debuchy R."/>
            <person name="Gladieux P."/>
            <person name="Thoren M.H."/>
            <person name="Johannesson H."/>
        </authorList>
    </citation>
    <scope>NUCLEOTIDE SEQUENCE</scope>
    <source>
        <strain evidence="3">SMH4131-1</strain>
    </source>
</reference>